<dbReference type="PANTHER" id="PTHR30288:SF0">
    <property type="entry name" value="FLAGELLAR HOOK-ASSOCIATED PROTEIN 2"/>
    <property type="match status" value="1"/>
</dbReference>
<feature type="domain" description="Flagellar hook-associated protein 2 N-terminal" evidence="6">
    <location>
        <begin position="16"/>
        <end position="113"/>
    </location>
</feature>
<dbReference type="PANTHER" id="PTHR30288">
    <property type="entry name" value="FLAGELLAR CAP/ASSEMBLY PROTEIN FLID"/>
    <property type="match status" value="1"/>
</dbReference>
<evidence type="ECO:0000256" key="1">
    <source>
        <dbReference type="ARBA" id="ARBA00009764"/>
    </source>
</evidence>
<dbReference type="InterPro" id="IPR010809">
    <property type="entry name" value="FliD_C"/>
</dbReference>
<gene>
    <name evidence="8" type="ORF">THMIRHAM_07660</name>
</gene>
<proteinExistence type="inferred from homology"/>
<keyword evidence="4 5" id="KW-0975">Bacterial flagellum</keyword>
<dbReference type="Pfam" id="PF07195">
    <property type="entry name" value="FliD_C"/>
    <property type="match status" value="2"/>
</dbReference>
<dbReference type="EMBL" id="AP024202">
    <property type="protein sequence ID" value="BCN92981.1"/>
    <property type="molecule type" value="Genomic_DNA"/>
</dbReference>
<feature type="domain" description="Flagellar hook-associated protein 2 C-terminal" evidence="7">
    <location>
        <begin position="555"/>
        <end position="756"/>
    </location>
</feature>
<dbReference type="Pfam" id="PF02465">
    <property type="entry name" value="FliD_N"/>
    <property type="match status" value="1"/>
</dbReference>
<feature type="domain" description="Flagellar hook-associated protein 2 C-terminal" evidence="7">
    <location>
        <begin position="212"/>
        <end position="379"/>
    </location>
</feature>
<comment type="subunit">
    <text evidence="2 5">Homopentamer.</text>
</comment>
<accession>A0ABN6CVD4</accession>
<evidence type="ECO:0000256" key="5">
    <source>
        <dbReference type="RuleBase" id="RU362066"/>
    </source>
</evidence>
<dbReference type="Proteomes" id="UP001054820">
    <property type="component" value="Chromosome"/>
</dbReference>
<evidence type="ECO:0000259" key="6">
    <source>
        <dbReference type="Pfam" id="PF02465"/>
    </source>
</evidence>
<organism evidence="8 9">
    <name type="scientific">Thiomicrorhabdus immobilis</name>
    <dbReference type="NCBI Taxonomy" id="2791037"/>
    <lineage>
        <taxon>Bacteria</taxon>
        <taxon>Pseudomonadati</taxon>
        <taxon>Pseudomonadota</taxon>
        <taxon>Gammaproteobacteria</taxon>
        <taxon>Thiotrichales</taxon>
        <taxon>Piscirickettsiaceae</taxon>
        <taxon>Thiomicrorhabdus</taxon>
    </lineage>
</organism>
<keyword evidence="5" id="KW-0964">Secreted</keyword>
<protein>
    <recommendedName>
        <fullName evidence="5">Flagellar hook-associated protein 2</fullName>
        <shortName evidence="5">HAP2</shortName>
    </recommendedName>
    <alternativeName>
        <fullName evidence="5">Flagellar cap protein</fullName>
    </alternativeName>
</protein>
<evidence type="ECO:0000313" key="9">
    <source>
        <dbReference type="Proteomes" id="UP001054820"/>
    </source>
</evidence>
<dbReference type="InterPro" id="IPR003481">
    <property type="entry name" value="FliD_N"/>
</dbReference>
<comment type="function">
    <text evidence="5">Required for morphogenesis and for the elongation of the flagellar filament by facilitating polymerization of the flagellin monomers at the tip of growing filament. Forms a capping structure, which prevents flagellin subunits (transported through the central channel of the flagellum) from leaking out without polymerization at the distal end.</text>
</comment>
<keyword evidence="3 5" id="KW-0175">Coiled coil</keyword>
<evidence type="ECO:0000313" key="8">
    <source>
        <dbReference type="EMBL" id="BCN92981.1"/>
    </source>
</evidence>
<evidence type="ECO:0000256" key="3">
    <source>
        <dbReference type="ARBA" id="ARBA00023054"/>
    </source>
</evidence>
<dbReference type="InterPro" id="IPR040026">
    <property type="entry name" value="FliD"/>
</dbReference>
<dbReference type="RefSeq" id="WP_237263768.1">
    <property type="nucleotide sequence ID" value="NZ_AP024202.1"/>
</dbReference>
<sequence>MANEIGTTLLNTLTNSTFDIGNMAKVMAEAEVAGPRSIVEKSQTKVNTELSALKYLESNITAFQSYLTDLSSPNLFQSRQAQSSNESVFTVQTNGVPVTGSYQIESVQIAKAHTLVGNQTYSSASDLISTGNLTISVGGQTQNILIDNTNNTLEGLQNIINNGDYGVNASIINNGGSYQIMFSSKNTGAASEISISGIVDFDVNGLTTTTEAQNAVLSVNGLNISSATNTFSEVIDGLEIKLNSASPGTTQSLTVNSDSEKITNTVLDFVDVYNQLDTILDDLGSYKQLTPEEETMEDYAFFGDLAGSSLLRSLKEQLRSSLSGAIPELTDPNTLASVGISFDKEGKLSVDSAVLDNLVSSNLDALSSVFSKSGQTTDSLMNVIGGSDETLAGTYAIDVTQLAERATVTGGNVVYAANEYRVAGSSVQDPVAALTIEAGSSFDISFNGGAVSTINLTSGSYGSRDLVAAQMQADISAQTGQSVLVAYDSSQSRFEISSSTGTLDISAATLLQNQGFLAGNYASEQLIDIATDASFDVSIDGSTAASAVISADKYTLSELAETMRSSINNLSEVSALGASINIATAGDALTITSGRYGFASNVSLTNFLNFGNAGLATDLIDAGQNIDGTITTASGSLSLGAYADSDDGRKVKISDYAVIGTTAAEVRGLEFEILGGAIGSRGDIVFSQGFASRVNDTIGRLLDSENGLVTDRMDSLTKRVSELNDKNDKLDARYEKMLLKYQLQFSSLQSLLSSSQQTSDFLTATFSNNNNNN</sequence>
<comment type="subcellular location">
    <subcellularLocation>
        <location evidence="5">Secreted</location>
    </subcellularLocation>
    <subcellularLocation>
        <location evidence="5">Bacterial flagellum</location>
    </subcellularLocation>
</comment>
<reference evidence="8" key="1">
    <citation type="journal article" date="2022" name="Arch. Microbiol.">
        <title>Thiomicrorhabdus immobilis sp. nov., a mesophilic sulfur-oxidizing bacterium isolated from sediment of a brackish lake in northern Japan.</title>
        <authorList>
            <person name="Kojima H."/>
            <person name="Mochizuki J."/>
            <person name="Kanda M."/>
            <person name="Watanabe T."/>
            <person name="Fukui M."/>
        </authorList>
    </citation>
    <scope>NUCLEOTIDE SEQUENCE</scope>
    <source>
        <strain evidence="8">Am19</strain>
    </source>
</reference>
<name>A0ABN6CVD4_9GAMM</name>
<comment type="similarity">
    <text evidence="1 5">Belongs to the FliD family.</text>
</comment>
<feature type="coiled-coil region" evidence="5">
    <location>
        <begin position="713"/>
        <end position="740"/>
    </location>
</feature>
<evidence type="ECO:0000259" key="7">
    <source>
        <dbReference type="Pfam" id="PF07195"/>
    </source>
</evidence>
<evidence type="ECO:0000256" key="4">
    <source>
        <dbReference type="ARBA" id="ARBA00023143"/>
    </source>
</evidence>
<evidence type="ECO:0000256" key="2">
    <source>
        <dbReference type="ARBA" id="ARBA00011255"/>
    </source>
</evidence>
<keyword evidence="9" id="KW-1185">Reference proteome</keyword>